<accession>A0AA48GSN1</accession>
<evidence type="ECO:0000313" key="9">
    <source>
        <dbReference type="EMBL" id="BDU76929.1"/>
    </source>
</evidence>
<dbReference type="GO" id="GO:0015562">
    <property type="term" value="F:efflux transmembrane transporter activity"/>
    <property type="evidence" value="ECO:0007669"/>
    <property type="project" value="InterPro"/>
</dbReference>
<keyword evidence="5" id="KW-0812">Transmembrane</keyword>
<comment type="similarity">
    <text evidence="2">Belongs to the outer membrane factor (OMF) (TC 1.B.17) family.</text>
</comment>
<keyword evidence="3" id="KW-0813">Transport</keyword>
<dbReference type="GO" id="GO:0009279">
    <property type="term" value="C:cell outer membrane"/>
    <property type="evidence" value="ECO:0007669"/>
    <property type="project" value="UniProtKB-SubCell"/>
</dbReference>
<evidence type="ECO:0000256" key="8">
    <source>
        <dbReference type="SAM" id="Coils"/>
    </source>
</evidence>
<name>A0AA48GSN1_9BACT</name>
<dbReference type="Gene3D" id="1.20.1600.10">
    <property type="entry name" value="Outer membrane efflux proteins (OEP)"/>
    <property type="match status" value="1"/>
</dbReference>
<protein>
    <submittedName>
        <fullName evidence="9">Transporter</fullName>
    </submittedName>
</protein>
<dbReference type="InterPro" id="IPR003423">
    <property type="entry name" value="OMP_efflux"/>
</dbReference>
<evidence type="ECO:0000256" key="5">
    <source>
        <dbReference type="ARBA" id="ARBA00022692"/>
    </source>
</evidence>
<dbReference type="SUPFAM" id="SSF56954">
    <property type="entry name" value="Outer membrane efflux proteins (OEP)"/>
    <property type="match status" value="1"/>
</dbReference>
<comment type="subcellular location">
    <subcellularLocation>
        <location evidence="1">Cell outer membrane</location>
    </subcellularLocation>
</comment>
<reference evidence="9" key="1">
    <citation type="journal article" date="2023" name="Int. J. Syst. Evol. Microbiol.">
        <title>Mesoterricola silvestris gen. nov., sp. nov., Mesoterricola sediminis sp. nov., Geothrix oryzae sp. nov., Geothrix edaphica sp. nov., Geothrix rubra sp. nov., and Geothrix limicola sp. nov., six novel members of Acidobacteriota isolated from soils.</title>
        <authorList>
            <person name="Itoh H."/>
            <person name="Sugisawa Y."/>
            <person name="Mise K."/>
            <person name="Xu Z."/>
            <person name="Kuniyasu M."/>
            <person name="Ushijima N."/>
            <person name="Kawano K."/>
            <person name="Kobayashi E."/>
            <person name="Shiratori Y."/>
            <person name="Masuda Y."/>
            <person name="Senoo K."/>
        </authorList>
    </citation>
    <scope>NUCLEOTIDE SEQUENCE</scope>
    <source>
        <strain evidence="9">W786</strain>
    </source>
</reference>
<dbReference type="PANTHER" id="PTHR30026:SF21">
    <property type="entry name" value="SLR1270 PROTEIN"/>
    <property type="match status" value="1"/>
</dbReference>
<dbReference type="EMBL" id="AP027081">
    <property type="protein sequence ID" value="BDU76929.1"/>
    <property type="molecule type" value="Genomic_DNA"/>
</dbReference>
<keyword evidence="10" id="KW-1185">Reference proteome</keyword>
<dbReference type="GO" id="GO:0015288">
    <property type="term" value="F:porin activity"/>
    <property type="evidence" value="ECO:0007669"/>
    <property type="project" value="TreeGrafter"/>
</dbReference>
<sequence length="534" mass="57320">MLRITPKDEAGRLTLVLEGKLSGPWVAELAQAWSERRAATDPRAATVDLRNVWFVDEAGRALLSDLHREGLGLVGAGCYVGPIVQAILHGGEVGAARLRFLWLPLAAATAAGALAAAEPPMSLSMAEALRQGLSRNPEVQKSLLSVAQAQEDRRMAAGALLPSVGAEAAITRMKENFDILLGTPTPGGPNVVGPFNAGQVGIEAQAPLFDLSLYKRWKASQQGEASVRAQARAVREQIAALIVGQYLRSQRASEAMKAAASRVELAQALETLAENQQKNGIGTRLDTLRAQVALQSERQRLIQAETQWRTAQYGLVKLLDLAPDTRLELTDPLAAPEAPAFTFQEAYGKGLAQRPELAALDARERAAKDLQDAARGLRLPTVVATGTYNSTGLYPGQPWVPIYTLGVGVKVPLFTGGRVSAQVAKAKTELARVEQERKEIRSQVGYEVQVAQAEIESAKNEVAVTTSAVAFAEEAMVQARHRFEAGVSNNIEVTAAQDDLARATDNRINALHRLNQARADLAKAMGQLEPLFAH</sequence>
<dbReference type="InterPro" id="IPR051906">
    <property type="entry name" value="TolC-like"/>
</dbReference>
<evidence type="ECO:0000256" key="6">
    <source>
        <dbReference type="ARBA" id="ARBA00023136"/>
    </source>
</evidence>
<dbReference type="RefSeq" id="WP_243346107.1">
    <property type="nucleotide sequence ID" value="NZ_AP027081.1"/>
</dbReference>
<dbReference type="AlphaFoldDB" id="A0AA48GSN1"/>
<keyword evidence="6" id="KW-0472">Membrane</keyword>
<evidence type="ECO:0000256" key="3">
    <source>
        <dbReference type="ARBA" id="ARBA00022448"/>
    </source>
</evidence>
<feature type="coiled-coil region" evidence="8">
    <location>
        <begin position="423"/>
        <end position="468"/>
    </location>
</feature>
<dbReference type="Proteomes" id="UP001228113">
    <property type="component" value="Chromosome"/>
</dbReference>
<keyword evidence="7" id="KW-0998">Cell outer membrane</keyword>
<organism evidence="9 10">
    <name type="scientific">Mesoterricola sediminis</name>
    <dbReference type="NCBI Taxonomy" id="2927980"/>
    <lineage>
        <taxon>Bacteria</taxon>
        <taxon>Pseudomonadati</taxon>
        <taxon>Acidobacteriota</taxon>
        <taxon>Holophagae</taxon>
        <taxon>Holophagales</taxon>
        <taxon>Holophagaceae</taxon>
        <taxon>Mesoterricola</taxon>
    </lineage>
</organism>
<dbReference type="Pfam" id="PF02321">
    <property type="entry name" value="OEP"/>
    <property type="match status" value="2"/>
</dbReference>
<keyword evidence="8" id="KW-0175">Coiled coil</keyword>
<evidence type="ECO:0000256" key="2">
    <source>
        <dbReference type="ARBA" id="ARBA00007613"/>
    </source>
</evidence>
<gene>
    <name evidence="9" type="ORF">METESE_18870</name>
</gene>
<evidence type="ECO:0000256" key="7">
    <source>
        <dbReference type="ARBA" id="ARBA00023237"/>
    </source>
</evidence>
<dbReference type="PANTHER" id="PTHR30026">
    <property type="entry name" value="OUTER MEMBRANE PROTEIN TOLC"/>
    <property type="match status" value="1"/>
</dbReference>
<evidence type="ECO:0000256" key="1">
    <source>
        <dbReference type="ARBA" id="ARBA00004442"/>
    </source>
</evidence>
<evidence type="ECO:0000313" key="10">
    <source>
        <dbReference type="Proteomes" id="UP001228113"/>
    </source>
</evidence>
<dbReference type="GO" id="GO:1990281">
    <property type="term" value="C:efflux pump complex"/>
    <property type="evidence" value="ECO:0007669"/>
    <property type="project" value="TreeGrafter"/>
</dbReference>
<proteinExistence type="inferred from homology"/>
<dbReference type="KEGG" id="msea:METESE_18870"/>
<keyword evidence="4" id="KW-1134">Transmembrane beta strand</keyword>
<evidence type="ECO:0000256" key="4">
    <source>
        <dbReference type="ARBA" id="ARBA00022452"/>
    </source>
</evidence>